<dbReference type="PROSITE" id="PS51277">
    <property type="entry name" value="BURP"/>
    <property type="match status" value="1"/>
</dbReference>
<evidence type="ECO:0000259" key="1">
    <source>
        <dbReference type="PROSITE" id="PS51277"/>
    </source>
</evidence>
<proteinExistence type="predicted"/>
<accession>A0AAD6EUW5</accession>
<feature type="domain" description="BURP" evidence="1">
    <location>
        <begin position="1"/>
        <end position="151"/>
    </location>
</feature>
<dbReference type="InterPro" id="IPR004873">
    <property type="entry name" value="BURP_dom"/>
</dbReference>
<dbReference type="PANTHER" id="PTHR31236">
    <property type="entry name" value="BURP DOMAIN PROTEIN USPL1-LIKE"/>
    <property type="match status" value="1"/>
</dbReference>
<organism evidence="2 3">
    <name type="scientific">Rhynchospora tenuis</name>
    <dbReference type="NCBI Taxonomy" id="198213"/>
    <lineage>
        <taxon>Eukaryota</taxon>
        <taxon>Viridiplantae</taxon>
        <taxon>Streptophyta</taxon>
        <taxon>Embryophyta</taxon>
        <taxon>Tracheophyta</taxon>
        <taxon>Spermatophyta</taxon>
        <taxon>Magnoliopsida</taxon>
        <taxon>Liliopsida</taxon>
        <taxon>Poales</taxon>
        <taxon>Cyperaceae</taxon>
        <taxon>Cyperoideae</taxon>
        <taxon>Rhynchosporeae</taxon>
        <taxon>Rhynchospora</taxon>
    </lineage>
</organism>
<dbReference type="AlphaFoldDB" id="A0AAD6EUW5"/>
<comment type="caution">
    <text evidence="2">The sequence shown here is derived from an EMBL/GenBank/DDBJ whole genome shotgun (WGS) entry which is preliminary data.</text>
</comment>
<keyword evidence="3" id="KW-1185">Reference proteome</keyword>
<dbReference type="Proteomes" id="UP001210211">
    <property type="component" value="Unassembled WGS sequence"/>
</dbReference>
<dbReference type="PANTHER" id="PTHR31236:SF2">
    <property type="entry name" value="BURP DOMAIN PROTEIN RD22"/>
    <property type="match status" value="1"/>
</dbReference>
<dbReference type="EMBL" id="JAMRDG010000001">
    <property type="protein sequence ID" value="KAJ3702071.1"/>
    <property type="molecule type" value="Genomic_DNA"/>
</dbReference>
<dbReference type="SMART" id="SM01045">
    <property type="entry name" value="BURP"/>
    <property type="match status" value="1"/>
</dbReference>
<dbReference type="InterPro" id="IPR044816">
    <property type="entry name" value="BURP"/>
</dbReference>
<protein>
    <recommendedName>
        <fullName evidence="1">BURP domain-containing protein</fullName>
    </recommendedName>
</protein>
<evidence type="ECO:0000313" key="3">
    <source>
        <dbReference type="Proteomes" id="UP001210211"/>
    </source>
</evidence>
<gene>
    <name evidence="2" type="ORF">LUZ61_005776</name>
</gene>
<name>A0AAD6EUW5_9POAL</name>
<evidence type="ECO:0000313" key="2">
    <source>
        <dbReference type="EMBL" id="KAJ3702071.1"/>
    </source>
</evidence>
<reference evidence="2 3" key="1">
    <citation type="journal article" date="2022" name="Cell">
        <title>Repeat-based holocentromeres influence genome architecture and karyotype evolution.</title>
        <authorList>
            <person name="Hofstatter P.G."/>
            <person name="Thangavel G."/>
            <person name="Lux T."/>
            <person name="Neumann P."/>
            <person name="Vondrak T."/>
            <person name="Novak P."/>
            <person name="Zhang M."/>
            <person name="Costa L."/>
            <person name="Castellani M."/>
            <person name="Scott A."/>
            <person name="Toegelov H."/>
            <person name="Fuchs J."/>
            <person name="Mata-Sucre Y."/>
            <person name="Dias Y."/>
            <person name="Vanzela A.L.L."/>
            <person name="Huettel B."/>
            <person name="Almeida C.C.S."/>
            <person name="Simkova H."/>
            <person name="Souza G."/>
            <person name="Pedrosa-Harand A."/>
            <person name="Macas J."/>
            <person name="Mayer K.F.X."/>
            <person name="Houben A."/>
            <person name="Marques A."/>
        </authorList>
    </citation>
    <scope>NUCLEOTIDE SEQUENCE [LARGE SCALE GENOMIC DNA]</scope>
    <source>
        <strain evidence="2">RhyTen1mFocal</strain>
    </source>
</reference>
<sequence length="152" mass="17199">MVLDSEEANLMKESLNNCETPPLEGEKKFCTESLESMVDNVISILGTHHLQAISTMINGSQHEKTVYKVASPLKKFLNQDKIVICHPEPFPQAVHYCHKSSEYEVYAVVLVGDNRSIVNAIVVCHHLKMVPKNNDPICHFLPEDHLIWVHSI</sequence>
<dbReference type="Pfam" id="PF03181">
    <property type="entry name" value="BURP"/>
    <property type="match status" value="1"/>
</dbReference>